<dbReference type="GO" id="GO:0015671">
    <property type="term" value="P:oxygen transport"/>
    <property type="evidence" value="ECO:0007669"/>
    <property type="project" value="InterPro"/>
</dbReference>
<name>A0A5S4YKK6_9BRAD</name>
<dbReference type="Gene3D" id="1.10.490.10">
    <property type="entry name" value="Globins"/>
    <property type="match status" value="1"/>
</dbReference>
<dbReference type="InterPro" id="IPR012292">
    <property type="entry name" value="Globin/Proto"/>
</dbReference>
<dbReference type="CDD" id="cd00454">
    <property type="entry name" value="TrHb1_N"/>
    <property type="match status" value="1"/>
</dbReference>
<proteinExistence type="predicted"/>
<comment type="cofactor">
    <cofactor evidence="1">
        <name>heme</name>
        <dbReference type="ChEBI" id="CHEBI:30413"/>
    </cofactor>
</comment>
<organism evidence="7 8">
    <name type="scientific">Bradyrhizobium hipponense</name>
    <dbReference type="NCBI Taxonomy" id="2605638"/>
    <lineage>
        <taxon>Bacteria</taxon>
        <taxon>Pseudomonadati</taxon>
        <taxon>Pseudomonadota</taxon>
        <taxon>Alphaproteobacteria</taxon>
        <taxon>Hyphomicrobiales</taxon>
        <taxon>Nitrobacteraceae</taxon>
        <taxon>Bradyrhizobium</taxon>
    </lineage>
</organism>
<protein>
    <submittedName>
        <fullName evidence="7">Group 1 truncated hemoglobin</fullName>
    </submittedName>
</protein>
<evidence type="ECO:0000256" key="5">
    <source>
        <dbReference type="ARBA" id="ARBA00023004"/>
    </source>
</evidence>
<keyword evidence="4 6" id="KW-0479">Metal-binding</keyword>
<dbReference type="InterPro" id="IPR019795">
    <property type="entry name" value="Globin_bac-like_CS"/>
</dbReference>
<evidence type="ECO:0000256" key="1">
    <source>
        <dbReference type="ARBA" id="ARBA00001971"/>
    </source>
</evidence>
<evidence type="ECO:0000256" key="2">
    <source>
        <dbReference type="ARBA" id="ARBA00022448"/>
    </source>
</evidence>
<dbReference type="PROSITE" id="PS01213">
    <property type="entry name" value="GLOBIN_FAM_2"/>
    <property type="match status" value="1"/>
</dbReference>
<dbReference type="InterPro" id="IPR009050">
    <property type="entry name" value="Globin-like_sf"/>
</dbReference>
<dbReference type="InterPro" id="IPR001486">
    <property type="entry name" value="Hemoglobin_trunc"/>
</dbReference>
<evidence type="ECO:0000313" key="7">
    <source>
        <dbReference type="EMBL" id="TYO64452.1"/>
    </source>
</evidence>
<dbReference type="GO" id="GO:0019825">
    <property type="term" value="F:oxygen binding"/>
    <property type="evidence" value="ECO:0007669"/>
    <property type="project" value="InterPro"/>
</dbReference>
<sequence length="125" mass="13935">MNSETKTLYERLGGCDAITAVVNDLLPRLRADPQLGRFWAHRGEDGIMREKQLLIDFLCASAGGPTYYRGREMVLTHQGMRISESDWNVFLGHAAGTLAKFQVPEAEQSDVVAFVQSLKTECVEC</sequence>
<comment type="caution">
    <text evidence="7">The sequence shown here is derived from an EMBL/GenBank/DDBJ whole genome shotgun (WGS) entry which is preliminary data.</text>
</comment>
<dbReference type="GO" id="GO:0046872">
    <property type="term" value="F:metal ion binding"/>
    <property type="evidence" value="ECO:0007669"/>
    <property type="project" value="UniProtKB-KW"/>
</dbReference>
<dbReference type="EMBL" id="VSTH01000076">
    <property type="protein sequence ID" value="TYO64452.1"/>
    <property type="molecule type" value="Genomic_DNA"/>
</dbReference>
<dbReference type="RefSeq" id="WP_148741510.1">
    <property type="nucleotide sequence ID" value="NZ_VSTH01000076.1"/>
</dbReference>
<evidence type="ECO:0000313" key="8">
    <source>
        <dbReference type="Proteomes" id="UP000324797"/>
    </source>
</evidence>
<dbReference type="SUPFAM" id="SSF46458">
    <property type="entry name" value="Globin-like"/>
    <property type="match status" value="1"/>
</dbReference>
<gene>
    <name evidence="7" type="ORF">FXV83_22200</name>
</gene>
<keyword evidence="5 6" id="KW-0408">Iron</keyword>
<evidence type="ECO:0000256" key="4">
    <source>
        <dbReference type="ARBA" id="ARBA00022723"/>
    </source>
</evidence>
<keyword evidence="2" id="KW-0813">Transport</keyword>
<keyword evidence="3 6" id="KW-0349">Heme</keyword>
<reference evidence="7 8" key="1">
    <citation type="submission" date="2019-08" db="EMBL/GenBank/DDBJ databases">
        <title>Bradyrhizobium hipponensis sp. nov., a rhizobium isolated from a Lupinus angustifolius root nodule in Tunisia.</title>
        <authorList>
            <person name="Off K."/>
            <person name="Rejili M."/>
            <person name="Mars M."/>
            <person name="Brachmann A."/>
            <person name="Marin M."/>
        </authorList>
    </citation>
    <scope>NUCLEOTIDE SEQUENCE [LARGE SCALE GENOMIC DNA]</scope>
    <source>
        <strain evidence="8">aSej3</strain>
    </source>
</reference>
<keyword evidence="8" id="KW-1185">Reference proteome</keyword>
<evidence type="ECO:0000256" key="3">
    <source>
        <dbReference type="ARBA" id="ARBA00022617"/>
    </source>
</evidence>
<feature type="binding site" description="distal binding residue" evidence="6">
    <location>
        <position position="77"/>
    </location>
    <ligand>
        <name>heme</name>
        <dbReference type="ChEBI" id="CHEBI:30413"/>
    </ligand>
    <ligandPart>
        <name>Fe</name>
        <dbReference type="ChEBI" id="CHEBI:18248"/>
    </ligandPart>
</feature>
<dbReference type="Pfam" id="PF01152">
    <property type="entry name" value="Bac_globin"/>
    <property type="match status" value="1"/>
</dbReference>
<dbReference type="Proteomes" id="UP000324797">
    <property type="component" value="Unassembled WGS sequence"/>
</dbReference>
<accession>A0A5S4YKK6</accession>
<dbReference type="GO" id="GO:0020037">
    <property type="term" value="F:heme binding"/>
    <property type="evidence" value="ECO:0007669"/>
    <property type="project" value="InterPro"/>
</dbReference>
<dbReference type="AlphaFoldDB" id="A0A5S4YKK6"/>
<evidence type="ECO:0000256" key="6">
    <source>
        <dbReference type="PIRSR" id="PIRSR601486-1"/>
    </source>
</evidence>